<name>J1HB91_9ACTO</name>
<evidence type="ECO:0000313" key="3">
    <source>
        <dbReference type="EMBL" id="EJF42613.1"/>
    </source>
</evidence>
<sequence>MTSRRLSRLRALLRSTVCVLAVVGCALGATGCDPSTSSDAQSGAPSIESAPADLVDSSVSDSEGWTTGLALFSDTPWLIATASGPVAILRIRSEEYSGPNDKTVLAALDPQDGSLRWSLTITPAIESLENSPSRNQSIPQRATMDNIDLVGSPGPVVTSPNGQYISLQLNSNESSTIAGTRAGILVLDAATGETVRTLETTGLVLGQALTDSDLFVQTAQDYVPAGSGTLAVAPLDEPEAEPSTLRTDQWLVGAAADAVLLAPDGLSGYCPPCTSTTITEMSASGETLATIPYVYRILSAGRVERYTDPAAANDAVSSPGKDLAWAASSREILNVSTGTTTDITGFATAPDPLILTDGPGILLNRIVETEPDKGGSPRFDQHSAAWIGAPADGGAVHTEPVTDVKDRYRTSKFVKPEDHMDVTLSPTPMEAP</sequence>
<dbReference type="OrthoDB" id="3255526at2"/>
<protein>
    <recommendedName>
        <fullName evidence="5">Lipoprotein</fullName>
    </recommendedName>
</protein>
<dbReference type="Proteomes" id="UP000002941">
    <property type="component" value="Unassembled WGS sequence"/>
</dbReference>
<dbReference type="RefSeq" id="WP_008732059.1">
    <property type="nucleotide sequence ID" value="NZ_AKFT01000140.1"/>
</dbReference>
<feature type="chain" id="PRO_5039558814" description="Lipoprotein" evidence="2">
    <location>
        <begin position="22"/>
        <end position="432"/>
    </location>
</feature>
<evidence type="ECO:0000256" key="2">
    <source>
        <dbReference type="SAM" id="SignalP"/>
    </source>
</evidence>
<feature type="compositionally biased region" description="Basic and acidic residues" evidence="1">
    <location>
        <begin position="400"/>
        <end position="412"/>
    </location>
</feature>
<feature type="signal peptide" evidence="2">
    <location>
        <begin position="1"/>
        <end position="21"/>
    </location>
</feature>
<feature type="region of interest" description="Disordered" evidence="1">
    <location>
        <begin position="390"/>
        <end position="412"/>
    </location>
</feature>
<reference evidence="3 4" key="1">
    <citation type="submission" date="2012-05" db="EMBL/GenBank/DDBJ databases">
        <authorList>
            <person name="Harkins D.M."/>
            <person name="Madupu R."/>
            <person name="Durkin A.S."/>
            <person name="Torralba M."/>
            <person name="Methe B."/>
            <person name="Sutton G.G."/>
            <person name="Nelson K.E."/>
        </authorList>
    </citation>
    <scope>NUCLEOTIDE SEQUENCE [LARGE SCALE GENOMIC DNA]</scope>
    <source>
        <strain evidence="3 4">F0489</strain>
    </source>
</reference>
<dbReference type="PATRIC" id="fig|1125718.3.peg.1769"/>
<keyword evidence="4" id="KW-1185">Reference proteome</keyword>
<gene>
    <name evidence="3" type="ORF">HMPREF1318_2448</name>
</gene>
<dbReference type="PROSITE" id="PS51257">
    <property type="entry name" value="PROKAR_LIPOPROTEIN"/>
    <property type="match status" value="1"/>
</dbReference>
<dbReference type="eggNOG" id="ENOG50349VM">
    <property type="taxonomic scope" value="Bacteria"/>
</dbReference>
<evidence type="ECO:0000256" key="1">
    <source>
        <dbReference type="SAM" id="MobiDB-lite"/>
    </source>
</evidence>
<evidence type="ECO:0000313" key="4">
    <source>
        <dbReference type="Proteomes" id="UP000002941"/>
    </source>
</evidence>
<accession>J1HB91</accession>
<feature type="compositionally biased region" description="Polar residues" evidence="1">
    <location>
        <begin position="33"/>
        <end position="44"/>
    </location>
</feature>
<dbReference type="SUPFAM" id="SSF50969">
    <property type="entry name" value="YVTN repeat-like/Quinoprotein amine dehydrogenase"/>
    <property type="match status" value="1"/>
</dbReference>
<organism evidence="3 4">
    <name type="scientific">Actinomyces massiliensis F0489</name>
    <dbReference type="NCBI Taxonomy" id="1125718"/>
    <lineage>
        <taxon>Bacteria</taxon>
        <taxon>Bacillati</taxon>
        <taxon>Actinomycetota</taxon>
        <taxon>Actinomycetes</taxon>
        <taxon>Actinomycetales</taxon>
        <taxon>Actinomycetaceae</taxon>
        <taxon>Actinomyces</taxon>
    </lineage>
</organism>
<proteinExistence type="predicted"/>
<feature type="region of interest" description="Disordered" evidence="1">
    <location>
        <begin position="33"/>
        <end position="58"/>
    </location>
</feature>
<evidence type="ECO:0008006" key="5">
    <source>
        <dbReference type="Google" id="ProtNLM"/>
    </source>
</evidence>
<dbReference type="InterPro" id="IPR011044">
    <property type="entry name" value="Quino_amine_DH_bsu"/>
</dbReference>
<dbReference type="EMBL" id="AKFT01000140">
    <property type="protein sequence ID" value="EJF42613.1"/>
    <property type="molecule type" value="Genomic_DNA"/>
</dbReference>
<comment type="caution">
    <text evidence="3">The sequence shown here is derived from an EMBL/GenBank/DDBJ whole genome shotgun (WGS) entry which is preliminary data.</text>
</comment>
<keyword evidence="2" id="KW-0732">Signal</keyword>
<dbReference type="AlphaFoldDB" id="J1HB91"/>